<feature type="signal peptide" evidence="2">
    <location>
        <begin position="1"/>
        <end position="20"/>
    </location>
</feature>
<organism evidence="4 5">
    <name type="scientific">Mucilaginibacter gracilis</name>
    <dbReference type="NCBI Taxonomy" id="423350"/>
    <lineage>
        <taxon>Bacteria</taxon>
        <taxon>Pseudomonadati</taxon>
        <taxon>Bacteroidota</taxon>
        <taxon>Sphingobacteriia</taxon>
        <taxon>Sphingobacteriales</taxon>
        <taxon>Sphingobacteriaceae</taxon>
        <taxon>Mucilaginibacter</taxon>
    </lineage>
</organism>
<dbReference type="Gene3D" id="3.40.50.1820">
    <property type="entry name" value="alpha/beta hydrolase"/>
    <property type="match status" value="1"/>
</dbReference>
<dbReference type="Proteomes" id="UP000268007">
    <property type="component" value="Unassembled WGS sequence"/>
</dbReference>
<evidence type="ECO:0000313" key="5">
    <source>
        <dbReference type="Proteomes" id="UP000268007"/>
    </source>
</evidence>
<dbReference type="OrthoDB" id="9777975at2"/>
<sequence>MQLRLTIVLLALGFSALARQQPSPRDTSFTTYSAYTSALKKYPFITVAKPPIPATVQSKANLVYCRLGGRSLHVDVFYPPTKGKKLIPAVLLIHGGGWRSGDRWQHWPMAQQIAGRGYVAITVEYRLSTEALYPAAVNDVKTAIRWVRANAKAYHIDTNKIALWGFSAGGQLATLVGTTGGSALFAGNGVYTKYSDKVQAIVDVDGTLAFIHPESGEGDDSKRKSAGTLWFGYNKTERPDLWHQAGALNHVDAKTPPIAFINSAVDRMHAGRTDVVHKLDSLHIYSEIHALPDTPHPFCLFNPWFETTLNFTVAFLDKVFR</sequence>
<dbReference type="InterPro" id="IPR050300">
    <property type="entry name" value="GDXG_lipolytic_enzyme"/>
</dbReference>
<dbReference type="SUPFAM" id="SSF53474">
    <property type="entry name" value="alpha/beta-Hydrolases"/>
    <property type="match status" value="1"/>
</dbReference>
<dbReference type="InterPro" id="IPR029058">
    <property type="entry name" value="AB_hydrolase_fold"/>
</dbReference>
<dbReference type="RefSeq" id="WP_121200762.1">
    <property type="nucleotide sequence ID" value="NZ_RBKU01000001.1"/>
</dbReference>
<dbReference type="AlphaFoldDB" id="A0A495J783"/>
<accession>A0A495J783</accession>
<dbReference type="PANTHER" id="PTHR48081">
    <property type="entry name" value="AB HYDROLASE SUPERFAMILY PROTEIN C4A8.06C"/>
    <property type="match status" value="1"/>
</dbReference>
<feature type="chain" id="PRO_5019725677" evidence="2">
    <location>
        <begin position="21"/>
        <end position="321"/>
    </location>
</feature>
<evidence type="ECO:0000256" key="1">
    <source>
        <dbReference type="ARBA" id="ARBA00022801"/>
    </source>
</evidence>
<keyword evidence="2" id="KW-0732">Signal</keyword>
<dbReference type="GO" id="GO:0016787">
    <property type="term" value="F:hydrolase activity"/>
    <property type="evidence" value="ECO:0007669"/>
    <property type="project" value="UniProtKB-KW"/>
</dbReference>
<keyword evidence="5" id="KW-1185">Reference proteome</keyword>
<evidence type="ECO:0000313" key="4">
    <source>
        <dbReference type="EMBL" id="RKR84850.1"/>
    </source>
</evidence>
<reference evidence="4 5" key="1">
    <citation type="submission" date="2018-10" db="EMBL/GenBank/DDBJ databases">
        <title>Genomic Encyclopedia of Archaeal and Bacterial Type Strains, Phase II (KMG-II): from individual species to whole genera.</title>
        <authorList>
            <person name="Goeker M."/>
        </authorList>
    </citation>
    <scope>NUCLEOTIDE SEQUENCE [LARGE SCALE GENOMIC DNA]</scope>
    <source>
        <strain evidence="4 5">DSM 18602</strain>
    </source>
</reference>
<dbReference type="PANTHER" id="PTHR48081:SF13">
    <property type="entry name" value="ALPHA_BETA HYDROLASE"/>
    <property type="match status" value="1"/>
</dbReference>
<gene>
    <name evidence="4" type="ORF">BDD43_5103</name>
</gene>
<protein>
    <submittedName>
        <fullName evidence="4">Acetyl esterase/lipase</fullName>
    </submittedName>
</protein>
<dbReference type="InterPro" id="IPR049492">
    <property type="entry name" value="BD-FAE-like_dom"/>
</dbReference>
<dbReference type="Pfam" id="PF20434">
    <property type="entry name" value="BD-FAE"/>
    <property type="match status" value="1"/>
</dbReference>
<keyword evidence="1" id="KW-0378">Hydrolase</keyword>
<name>A0A495J783_9SPHI</name>
<comment type="caution">
    <text evidence="4">The sequence shown here is derived from an EMBL/GenBank/DDBJ whole genome shotgun (WGS) entry which is preliminary data.</text>
</comment>
<evidence type="ECO:0000256" key="2">
    <source>
        <dbReference type="SAM" id="SignalP"/>
    </source>
</evidence>
<dbReference type="EMBL" id="RBKU01000001">
    <property type="protein sequence ID" value="RKR84850.1"/>
    <property type="molecule type" value="Genomic_DNA"/>
</dbReference>
<evidence type="ECO:0000259" key="3">
    <source>
        <dbReference type="Pfam" id="PF20434"/>
    </source>
</evidence>
<proteinExistence type="predicted"/>
<feature type="domain" description="BD-FAE-like" evidence="3">
    <location>
        <begin position="75"/>
        <end position="267"/>
    </location>
</feature>